<accession>A0A016SH38</accession>
<protein>
    <recommendedName>
        <fullName evidence="2">Tubulin--tyrosine ligase-like protein 12 SET-like domain-containing protein</fullName>
    </recommendedName>
</protein>
<dbReference type="Proteomes" id="UP000024635">
    <property type="component" value="Unassembled WGS sequence"/>
</dbReference>
<reference evidence="4" key="1">
    <citation type="journal article" date="2015" name="Nat. Genet.">
        <title>The genome and transcriptome of the zoonotic hookworm Ancylostoma ceylanicum identify infection-specific gene families.</title>
        <authorList>
            <person name="Schwarz E.M."/>
            <person name="Hu Y."/>
            <person name="Antoshechkin I."/>
            <person name="Miller M.M."/>
            <person name="Sternberg P.W."/>
            <person name="Aroian R.V."/>
        </authorList>
    </citation>
    <scope>NUCLEOTIDE SEQUENCE</scope>
    <source>
        <strain evidence="4">HY135</strain>
    </source>
</reference>
<comment type="caution">
    <text evidence="3">The sequence shown here is derived from an EMBL/GenBank/DDBJ whole genome shotgun (WGS) entry which is preliminary data.</text>
</comment>
<dbReference type="PROSITE" id="PS51221">
    <property type="entry name" value="TTL"/>
    <property type="match status" value="1"/>
</dbReference>
<gene>
    <name evidence="3" type="primary">Acey_s0228.g2856</name>
    <name evidence="3" type="synonym">Acey-ttll-12</name>
    <name evidence="3" type="ORF">Y032_0228g2856</name>
</gene>
<feature type="domain" description="Tubulin--tyrosine ligase-like protein 12 SET-like" evidence="2">
    <location>
        <begin position="67"/>
        <end position="127"/>
    </location>
</feature>
<evidence type="ECO:0000313" key="4">
    <source>
        <dbReference type="Proteomes" id="UP000024635"/>
    </source>
</evidence>
<dbReference type="AlphaFoldDB" id="A0A016SH38"/>
<dbReference type="InterPro" id="IPR004344">
    <property type="entry name" value="TTL/TTLL_fam"/>
</dbReference>
<dbReference type="Gene3D" id="3.30.470.20">
    <property type="entry name" value="ATP-grasp fold, B domain"/>
    <property type="match status" value="1"/>
</dbReference>
<proteinExistence type="inferred from homology"/>
<organism evidence="3 4">
    <name type="scientific">Ancylostoma ceylanicum</name>
    <dbReference type="NCBI Taxonomy" id="53326"/>
    <lineage>
        <taxon>Eukaryota</taxon>
        <taxon>Metazoa</taxon>
        <taxon>Ecdysozoa</taxon>
        <taxon>Nematoda</taxon>
        <taxon>Chromadorea</taxon>
        <taxon>Rhabditida</taxon>
        <taxon>Rhabditina</taxon>
        <taxon>Rhabditomorpha</taxon>
        <taxon>Strongyloidea</taxon>
        <taxon>Ancylostomatidae</taxon>
        <taxon>Ancylostomatinae</taxon>
        <taxon>Ancylostoma</taxon>
    </lineage>
</organism>
<dbReference type="InterPro" id="IPR057954">
    <property type="entry name" value="SET_TTL12"/>
</dbReference>
<dbReference type="PANTHER" id="PTHR46088">
    <property type="entry name" value="TUBULIN--TYROSINE LIGASE-LIKE PROTEIN 12"/>
    <property type="match status" value="1"/>
</dbReference>
<evidence type="ECO:0000259" key="2">
    <source>
        <dbReference type="Pfam" id="PF25556"/>
    </source>
</evidence>
<dbReference type="EMBL" id="JARK01001564">
    <property type="protein sequence ID" value="EYB89712.1"/>
    <property type="molecule type" value="Genomic_DNA"/>
</dbReference>
<evidence type="ECO:0000256" key="1">
    <source>
        <dbReference type="ARBA" id="ARBA00006820"/>
    </source>
</evidence>
<dbReference type="OrthoDB" id="60477at2759"/>
<dbReference type="GO" id="GO:0019098">
    <property type="term" value="P:reproductive behavior"/>
    <property type="evidence" value="ECO:0007669"/>
    <property type="project" value="UniProtKB-ARBA"/>
</dbReference>
<dbReference type="GO" id="GO:0005737">
    <property type="term" value="C:cytoplasm"/>
    <property type="evidence" value="ECO:0007669"/>
    <property type="project" value="TreeGrafter"/>
</dbReference>
<keyword evidence="4" id="KW-1185">Reference proteome</keyword>
<dbReference type="STRING" id="53326.A0A016SH38"/>
<sequence length="761" mass="88241">MEFGGYHFEHFLNGHKSQLEAGGIPPELWGSLYTKLMQQTFDAGNYFRILCEETDTGRNWSVFATKDLHPVDEYNVFLIDHAWTFRPHEARAQLEGLPQLVERMKNLLDIDVPECECEESESENEVTTDEQERKIVQEKLEASAREKAPLPRLESVDARLCCAVKDENSIVDRILSDMWKHIQTYTVRLKQEVDEESMPVWYIMDEFGVRISHSDAPNVKVVPLYFIPENAAYSVVFLTKEVRDGEEICRDFADNALSRLHPEWRRFLMAPWLEHGLALNEVIDREPADENFFLSGRTLDKLPQEAAQQKSLEAIKNRDLSRPIRIYADDLQLIDKLSAVKYEEIANWCAADVIWLRRHFRDFDQLCTENPSALVNQFPHESCITVKDLLSAIIMDKNGGKAPAWFQTCFNLNTELPQFVSHYHQRQASGLDNTWIIKPWNLARGLDMHVSNDLRQIIRLIESGPKIACKYIERPVLFHRADNDCMVKFDLRYILFVNQVRPLRAYVYNNFWIRFAINQFSLDRLDDIDTHFTVFNYGNDEKILQMECGDFIKRLEATYDSIKWHDIQLKINNVLKDALEAACSYDPPRGVAKNVQSRAMYGADVMLQWSDAGNLRAKTCITVDLIGRRAQGVFTPRRCCDGQPAQLGANTAPAPRSEEFDPTKNEVFVTSVTFAVPFWNQRGEKIENLLISPTRQTRWTPAFKRQPPVWLEKEKEVQPTLLEFNFMPDCNRASTYYADFADTVFQTMFLEQIDVKKVTEL</sequence>
<name>A0A016SH38_9BILA</name>
<dbReference type="Pfam" id="PF25556">
    <property type="entry name" value="SET_TTL"/>
    <property type="match status" value="2"/>
</dbReference>
<feature type="domain" description="Tubulin--tyrosine ligase-like protein 12 SET-like" evidence="2">
    <location>
        <begin position="167"/>
        <end position="273"/>
    </location>
</feature>
<dbReference type="Pfam" id="PF03133">
    <property type="entry name" value="TTL"/>
    <property type="match status" value="1"/>
</dbReference>
<dbReference type="PANTHER" id="PTHR46088:SF1">
    <property type="entry name" value="TUBULIN--TYROSINE LIGASE-LIKE PROTEIN 12"/>
    <property type="match status" value="1"/>
</dbReference>
<comment type="similarity">
    <text evidence="1">Belongs to the tubulin--tyrosine ligase family.</text>
</comment>
<evidence type="ECO:0000313" key="3">
    <source>
        <dbReference type="EMBL" id="EYB89712.1"/>
    </source>
</evidence>
<dbReference type="InterPro" id="IPR027749">
    <property type="entry name" value="TTLL12"/>
</dbReference>